<dbReference type="GO" id="GO:0003700">
    <property type="term" value="F:DNA-binding transcription factor activity"/>
    <property type="evidence" value="ECO:0007669"/>
    <property type="project" value="TreeGrafter"/>
</dbReference>
<dbReference type="CDD" id="cd00167">
    <property type="entry name" value="SANT"/>
    <property type="match status" value="1"/>
</dbReference>
<dbReference type="InterPro" id="IPR017930">
    <property type="entry name" value="Myb_dom"/>
</dbReference>
<feature type="domain" description="Myb-like" evidence="5">
    <location>
        <begin position="268"/>
        <end position="317"/>
    </location>
</feature>
<dbReference type="PROSITE" id="PS51294">
    <property type="entry name" value="HTH_MYB"/>
    <property type="match status" value="1"/>
</dbReference>
<comment type="caution">
    <text evidence="7">The sequence shown here is derived from an EMBL/GenBank/DDBJ whole genome shotgun (WGS) entry which is preliminary data.</text>
</comment>
<evidence type="ECO:0000256" key="1">
    <source>
        <dbReference type="ARBA" id="ARBA00004123"/>
    </source>
</evidence>
<evidence type="ECO:0000256" key="2">
    <source>
        <dbReference type="ARBA" id="ARBA00023125"/>
    </source>
</evidence>
<feature type="compositionally biased region" description="Basic residues" evidence="4">
    <location>
        <begin position="551"/>
        <end position="562"/>
    </location>
</feature>
<dbReference type="Gene3D" id="1.10.10.60">
    <property type="entry name" value="Homeodomain-like"/>
    <property type="match status" value="1"/>
</dbReference>
<dbReference type="PANTHER" id="PTHR46380">
    <property type="entry name" value="CYCLIN-D-BINDING MYB-LIKE TRANSCRIPTION FACTOR 1"/>
    <property type="match status" value="1"/>
</dbReference>
<feature type="compositionally biased region" description="Acidic residues" evidence="4">
    <location>
        <begin position="625"/>
        <end position="640"/>
    </location>
</feature>
<feature type="compositionally biased region" description="Polar residues" evidence="4">
    <location>
        <begin position="605"/>
        <end position="621"/>
    </location>
</feature>
<keyword evidence="2" id="KW-0238">DNA-binding</keyword>
<feature type="compositionally biased region" description="Basic and acidic residues" evidence="4">
    <location>
        <begin position="90"/>
        <end position="100"/>
    </location>
</feature>
<proteinExistence type="predicted"/>
<feature type="domain" description="HTH myb-type" evidence="6">
    <location>
        <begin position="276"/>
        <end position="321"/>
    </location>
</feature>
<feature type="compositionally biased region" description="Basic and acidic residues" evidence="4">
    <location>
        <begin position="585"/>
        <end position="601"/>
    </location>
</feature>
<feature type="domain" description="Myb-like" evidence="5">
    <location>
        <begin position="320"/>
        <end position="398"/>
    </location>
</feature>
<evidence type="ECO:0000259" key="6">
    <source>
        <dbReference type="PROSITE" id="PS51294"/>
    </source>
</evidence>
<comment type="subcellular location">
    <subcellularLocation>
        <location evidence="1">Nucleus</location>
    </subcellularLocation>
</comment>
<feature type="compositionally biased region" description="Basic and acidic residues" evidence="4">
    <location>
        <begin position="563"/>
        <end position="573"/>
    </location>
</feature>
<dbReference type="Proteomes" id="UP001219568">
    <property type="component" value="Unassembled WGS sequence"/>
</dbReference>
<dbReference type="GO" id="GO:0000976">
    <property type="term" value="F:transcription cis-regulatory region binding"/>
    <property type="evidence" value="ECO:0007669"/>
    <property type="project" value="TreeGrafter"/>
</dbReference>
<evidence type="ECO:0000313" key="7">
    <source>
        <dbReference type="EMBL" id="KAJ6057469.1"/>
    </source>
</evidence>
<feature type="compositionally biased region" description="Polar residues" evidence="4">
    <location>
        <begin position="101"/>
        <end position="120"/>
    </location>
</feature>
<accession>A0AAD6INC2</accession>
<dbReference type="InterPro" id="IPR051651">
    <property type="entry name" value="DMTF1_DNA-bind_reg"/>
</dbReference>
<dbReference type="InterPro" id="IPR009057">
    <property type="entry name" value="Homeodomain-like_sf"/>
</dbReference>
<evidence type="ECO:0000256" key="4">
    <source>
        <dbReference type="SAM" id="MobiDB-lite"/>
    </source>
</evidence>
<feature type="compositionally biased region" description="Basic residues" evidence="4">
    <location>
        <begin position="35"/>
        <end position="46"/>
    </location>
</feature>
<dbReference type="PROSITE" id="PS50090">
    <property type="entry name" value="MYB_LIKE"/>
    <property type="match status" value="2"/>
</dbReference>
<feature type="compositionally biased region" description="Basic and acidic residues" evidence="4">
    <location>
        <begin position="641"/>
        <end position="650"/>
    </location>
</feature>
<evidence type="ECO:0000256" key="3">
    <source>
        <dbReference type="ARBA" id="ARBA00023242"/>
    </source>
</evidence>
<dbReference type="SUPFAM" id="SSF46689">
    <property type="entry name" value="Homeodomain-like"/>
    <property type="match status" value="1"/>
</dbReference>
<evidence type="ECO:0000259" key="5">
    <source>
        <dbReference type="PROSITE" id="PS50090"/>
    </source>
</evidence>
<keyword evidence="3" id="KW-0539">Nucleus</keyword>
<reference evidence="7" key="2">
    <citation type="submission" date="2023-01" db="EMBL/GenBank/DDBJ databases">
        <authorList>
            <person name="Petersen C."/>
        </authorList>
    </citation>
    <scope>NUCLEOTIDE SEQUENCE</scope>
    <source>
        <strain evidence="7">IBT 15450</strain>
    </source>
</reference>
<dbReference type="Pfam" id="PF13921">
    <property type="entry name" value="Myb_DNA-bind_6"/>
    <property type="match status" value="1"/>
</dbReference>
<protein>
    <submittedName>
        <fullName evidence="7">Uncharacterized protein</fullName>
    </submittedName>
</protein>
<dbReference type="InterPro" id="IPR001005">
    <property type="entry name" value="SANT/Myb"/>
</dbReference>
<feature type="region of interest" description="Disordered" evidence="4">
    <location>
        <begin position="1"/>
        <end position="184"/>
    </location>
</feature>
<organism evidence="7 8">
    <name type="scientific">Penicillium canescens</name>
    <dbReference type="NCBI Taxonomy" id="5083"/>
    <lineage>
        <taxon>Eukaryota</taxon>
        <taxon>Fungi</taxon>
        <taxon>Dikarya</taxon>
        <taxon>Ascomycota</taxon>
        <taxon>Pezizomycotina</taxon>
        <taxon>Eurotiomycetes</taxon>
        <taxon>Eurotiomycetidae</taxon>
        <taxon>Eurotiales</taxon>
        <taxon>Aspergillaceae</taxon>
        <taxon>Penicillium</taxon>
    </lineage>
</organism>
<dbReference type="EMBL" id="JAQJZL010000001">
    <property type="protein sequence ID" value="KAJ6057469.1"/>
    <property type="molecule type" value="Genomic_DNA"/>
</dbReference>
<sequence>MGQNSSQPEGIPDLPEEFGVVVPETSYAEHDAPEHKKKSKKNRHSKKENLIQPEEANGIETPLSNDDATKPSKRKREDEPERKRSKKKNHTDDAQHESEHPSTQSPSALKVSLSSQTTPSKAERKDKKPHKSNKEKRDADVTASATSQASRATPAAKDAPTSEQQLSTEGRGKIRGPRTREADNKKIGFYTPEELEKIETHKVNFCNWHGISGLKYDELIQHSERGSQDWPLPTETISKSEFWDEIYSLLPGRDRRSVYRFMRRHFQGSTQRAHDWSPEQDEELIELHAQHGPKWTYIGKLIGRSDDDVTQRWRNRLKYKETMNRGAWSADETKIFLQAMQSVWETLSHTLNQEEKRKCLGKDFYEMDESLVPWGTISDTLDNKRSEQQCSDKFRKVRPVVMRMRANGQPDAVFDYETSAKRARNWNRKIGKGQISDQYVKDDDHDVDMDADEIGEMPGPQPTRTQGFSEIAQEISHASSQETDAESESTKRPKEAKKSKKGDHTEDLVADEQAVSRPKTKEEGKREKKERREKEKQENAEVEVKAEKAARKERKKQKKAEKKRREEERRAAEAAEASNSEAESEPPKEKTKETEAGHNSDGDNDNTQPSPAAPSPNSTKADTPVYDETDSGEEEEDDSNTDVKFESDSE</sequence>
<feature type="compositionally biased region" description="Low complexity" evidence="4">
    <location>
        <begin position="142"/>
        <end position="156"/>
    </location>
</feature>
<gene>
    <name evidence="7" type="ORF">N7460_000743</name>
</gene>
<feature type="compositionally biased region" description="Basic and acidic residues" evidence="4">
    <location>
        <begin position="519"/>
        <end position="550"/>
    </location>
</feature>
<keyword evidence="8" id="KW-1185">Reference proteome</keyword>
<feature type="region of interest" description="Disordered" evidence="4">
    <location>
        <begin position="474"/>
        <end position="650"/>
    </location>
</feature>
<dbReference type="SMART" id="SM00717">
    <property type="entry name" value="SANT"/>
    <property type="match status" value="3"/>
</dbReference>
<dbReference type="GO" id="GO:0005634">
    <property type="term" value="C:nucleus"/>
    <property type="evidence" value="ECO:0007669"/>
    <property type="project" value="UniProtKB-SubCell"/>
</dbReference>
<reference evidence="7" key="1">
    <citation type="journal article" date="2023" name="IMA Fungus">
        <title>Comparative genomic study of the Penicillium genus elucidates a diverse pangenome and 15 lateral gene transfer events.</title>
        <authorList>
            <person name="Petersen C."/>
            <person name="Sorensen T."/>
            <person name="Nielsen M.R."/>
            <person name="Sondergaard T.E."/>
            <person name="Sorensen J.L."/>
            <person name="Fitzpatrick D.A."/>
            <person name="Frisvad J.C."/>
            <person name="Nielsen K.L."/>
        </authorList>
    </citation>
    <scope>NUCLEOTIDE SEQUENCE</scope>
    <source>
        <strain evidence="7">IBT 15450</strain>
    </source>
</reference>
<feature type="compositionally biased region" description="Basic and acidic residues" evidence="4">
    <location>
        <begin position="67"/>
        <end position="82"/>
    </location>
</feature>
<evidence type="ECO:0000313" key="8">
    <source>
        <dbReference type="Proteomes" id="UP001219568"/>
    </source>
</evidence>
<name>A0AAD6INC2_PENCN</name>
<dbReference type="AlphaFoldDB" id="A0AAD6INC2"/>
<dbReference type="PANTHER" id="PTHR46380:SF2">
    <property type="entry name" value="CYCLIN-D-BINDING MYB-LIKE TRANSCRIPTION FACTOR 1"/>
    <property type="match status" value="1"/>
</dbReference>